<organism evidence="3 4">
    <name type="scientific">Acidovorax kalamii</name>
    <dbReference type="NCBI Taxonomy" id="2004485"/>
    <lineage>
        <taxon>Bacteria</taxon>
        <taxon>Pseudomonadati</taxon>
        <taxon>Pseudomonadota</taxon>
        <taxon>Betaproteobacteria</taxon>
        <taxon>Burkholderiales</taxon>
        <taxon>Comamonadaceae</taxon>
        <taxon>Acidovorax</taxon>
    </lineage>
</organism>
<dbReference type="CDD" id="cd00060">
    <property type="entry name" value="FHA"/>
    <property type="match status" value="1"/>
</dbReference>
<proteinExistence type="predicted"/>
<protein>
    <recommendedName>
        <fullName evidence="2">FHA domain-containing protein</fullName>
    </recommendedName>
</protein>
<dbReference type="AlphaFoldDB" id="A0A235EMZ2"/>
<dbReference type="Proteomes" id="UP000215441">
    <property type="component" value="Unassembled WGS sequence"/>
</dbReference>
<accession>A0A235EMZ2</accession>
<feature type="region of interest" description="Disordered" evidence="1">
    <location>
        <begin position="1"/>
        <end position="20"/>
    </location>
</feature>
<evidence type="ECO:0000313" key="4">
    <source>
        <dbReference type="Proteomes" id="UP000215441"/>
    </source>
</evidence>
<feature type="domain" description="FHA" evidence="2">
    <location>
        <begin position="54"/>
        <end position="105"/>
    </location>
</feature>
<keyword evidence="4" id="KW-1185">Reference proteome</keyword>
<dbReference type="SUPFAM" id="SSF49879">
    <property type="entry name" value="SMAD/FHA domain"/>
    <property type="match status" value="1"/>
</dbReference>
<gene>
    <name evidence="3" type="ORF">CBY09_10055</name>
</gene>
<comment type="caution">
    <text evidence="3">The sequence shown here is derived from an EMBL/GenBank/DDBJ whole genome shotgun (WGS) entry which is preliminary data.</text>
</comment>
<sequence length="764" mass="81078">MPRDPNAIPARHPDPAPRQRERRYAMDKIELVVTHQAGSPVGRHWSAIFGMAGGTVGRAGQNKLVLPDDDAMVARVHAMVRLDSDQAYIANLCERRSVQVDGLEVLSGQEVPLVPGATIGIGPYQLRALVPGLQLDAPTGRASTSHPAADAIAWGTPVVKPGAEPGVSTPGASAAAPRFDLASLPNPWADIPPIVGGDVHIPDLLLSSMPEALPQPTTDSPADANPFAMLGRVEAPSVMEQFHEQLTAEPTLGDPPIAASSATATVVTDMLPAISPAEHMPPHPFEILATKAAPAQPTTHRAMVIPDDFDPFAADPKEQALHRDPWSGDLAAKSLAEVAQLKHDDLLQALPRTGEFAGEMDNAAHTGLPQQLDPTIELNPLKLFREPGESMYAEPEDHGMSRGSDLAQVFNMPRDAQQRRTEAAATQVTPPPAEPVVQAGLHAMQGLDLALFGGDAAQAIPSADLLDITSINARQSETASANPPAPALQTTDMSDRLIGTTCQDMVQPSQRIQTPTQEHAQILAETTRFSHSASQLPGSPSLQAQEDRVTPAAAHAQAHMPSTAASLEALATAFLEGAAIEPGKINFAITPDFMRAFGEALRVAVQGSIDLLSARSEIKREFRADVTIIASGANNPLKFLPTADGVMLQLAGQTFPGFMKPVPAMKEAYQDLAVHQIALMAGIRAAYAEAVARLSPAELEKDATAAPGLLAKISSVHRKAALWDDFQQRYESVRRHAEDDLMAFSGQTFVNAYEAAAQSAEGHL</sequence>
<dbReference type="NCBIfam" id="TIGR03354">
    <property type="entry name" value="VI_FHA"/>
    <property type="match status" value="1"/>
</dbReference>
<dbReference type="PROSITE" id="PS50006">
    <property type="entry name" value="FHA_DOMAIN"/>
    <property type="match status" value="1"/>
</dbReference>
<dbReference type="InterPro" id="IPR000253">
    <property type="entry name" value="FHA_dom"/>
</dbReference>
<evidence type="ECO:0000256" key="1">
    <source>
        <dbReference type="SAM" id="MobiDB-lite"/>
    </source>
</evidence>
<evidence type="ECO:0000259" key="2">
    <source>
        <dbReference type="PROSITE" id="PS50006"/>
    </source>
</evidence>
<dbReference type="OrthoDB" id="273564at2"/>
<dbReference type="Pfam" id="PF00498">
    <property type="entry name" value="FHA"/>
    <property type="match status" value="1"/>
</dbReference>
<dbReference type="Pfam" id="PF20232">
    <property type="entry name" value="T6SS_FHA_C"/>
    <property type="match status" value="1"/>
</dbReference>
<dbReference type="EMBL" id="NOIG01000006">
    <property type="protein sequence ID" value="OYD50392.1"/>
    <property type="molecule type" value="Genomic_DNA"/>
</dbReference>
<reference evidence="3 4" key="1">
    <citation type="submission" date="2017-07" db="EMBL/GenBank/DDBJ databases">
        <title>Acidovorax KNDSW TSA 6 genome sequence and assembly.</title>
        <authorList>
            <person name="Mayilraj S."/>
        </authorList>
    </citation>
    <scope>NUCLEOTIDE SEQUENCE [LARGE SCALE GENOMIC DNA]</scope>
    <source>
        <strain evidence="3 4">KNDSW-TSA6</strain>
    </source>
</reference>
<name>A0A235EMZ2_9BURK</name>
<dbReference type="InterPro" id="IPR008984">
    <property type="entry name" value="SMAD_FHA_dom_sf"/>
</dbReference>
<feature type="compositionally biased region" description="Basic and acidic residues" evidence="1">
    <location>
        <begin position="11"/>
        <end position="20"/>
    </location>
</feature>
<dbReference type="Gene3D" id="2.60.200.20">
    <property type="match status" value="1"/>
</dbReference>
<dbReference type="InterPro" id="IPR017735">
    <property type="entry name" value="T6SS_FHA"/>
</dbReference>
<dbReference type="InterPro" id="IPR046883">
    <property type="entry name" value="T6SS_FHA_C"/>
</dbReference>
<evidence type="ECO:0000313" key="3">
    <source>
        <dbReference type="EMBL" id="OYD50392.1"/>
    </source>
</evidence>